<dbReference type="PANTHER" id="PTHR16083">
    <property type="entry name" value="LEUCINE RICH REPEAT CONTAINING PROTEIN"/>
    <property type="match status" value="1"/>
</dbReference>
<protein>
    <submittedName>
        <fullName evidence="1">Uncharacterized protein</fullName>
    </submittedName>
</protein>
<name>A0AAD5DB46_AMBAR</name>
<dbReference type="InterPro" id="IPR001611">
    <property type="entry name" value="Leu-rich_rpt"/>
</dbReference>
<dbReference type="PROSITE" id="PS51450">
    <property type="entry name" value="LRR"/>
    <property type="match status" value="1"/>
</dbReference>
<proteinExistence type="predicted"/>
<comment type="caution">
    <text evidence="1">The sequence shown here is derived from an EMBL/GenBank/DDBJ whole genome shotgun (WGS) entry which is preliminary data.</text>
</comment>
<evidence type="ECO:0000313" key="2">
    <source>
        <dbReference type="Proteomes" id="UP001206925"/>
    </source>
</evidence>
<accession>A0AAD5DB46</accession>
<reference evidence="1" key="1">
    <citation type="submission" date="2022-06" db="EMBL/GenBank/DDBJ databases">
        <title>Uncovering the hologenomic basis of an extraordinary plant invasion.</title>
        <authorList>
            <person name="Bieker V.C."/>
            <person name="Martin M.D."/>
            <person name="Gilbert T."/>
            <person name="Hodgins K."/>
            <person name="Battlay P."/>
            <person name="Petersen B."/>
            <person name="Wilson J."/>
        </authorList>
    </citation>
    <scope>NUCLEOTIDE SEQUENCE</scope>
    <source>
        <strain evidence="1">AA19_3_7</strain>
        <tissue evidence="1">Leaf</tissue>
    </source>
</reference>
<evidence type="ECO:0000313" key="1">
    <source>
        <dbReference type="EMBL" id="KAI7756210.1"/>
    </source>
</evidence>
<dbReference type="Pfam" id="PF00560">
    <property type="entry name" value="LRR_1"/>
    <property type="match status" value="2"/>
</dbReference>
<dbReference type="InterPro" id="IPR032675">
    <property type="entry name" value="LRR_dom_sf"/>
</dbReference>
<dbReference type="AlphaFoldDB" id="A0AAD5DB46"/>
<dbReference type="Gene3D" id="3.80.10.10">
    <property type="entry name" value="Ribonuclease Inhibitor"/>
    <property type="match status" value="1"/>
</dbReference>
<dbReference type="SUPFAM" id="SSF52058">
    <property type="entry name" value="L domain-like"/>
    <property type="match status" value="1"/>
</dbReference>
<sequence>MGKLNTLEIRYCHKGLQFPEIRSNMESLLTHSLRKLDLSGCHLKDGEIPSDIGELSNLQELNLSCNNFTRLDFSLSQLTRLKILTLNSCKRLVELPKLPSSIFILLADFCESLTTVGDFYTNCKWLCQVSLVRGGVVTNGRRLLPSIQAMLEGNAIKNHSMLLKLEGHEIAKEFKPPLVSGSRCRLKLPENWSNDFSGFLICVVGTYEISHYSQRISMEHVLSGMDYEDDVAWEESDNDKRTLVWYVSFASLRHTTWWSSTYKAVLFSLGLDAAIQSFSGFGVALVARKSGSGPTEASTTQQEYEFSHYTPSFNIVQDVQYALKIEFPSKYKAGNESLYEV</sequence>
<dbReference type="EMBL" id="JAMZMK010000523">
    <property type="protein sequence ID" value="KAI7756210.1"/>
    <property type="molecule type" value="Genomic_DNA"/>
</dbReference>
<dbReference type="Proteomes" id="UP001206925">
    <property type="component" value="Unassembled WGS sequence"/>
</dbReference>
<dbReference type="PANTHER" id="PTHR16083:SF65">
    <property type="entry name" value="DISEASE RESISTANCE PROTEIN RPP8-LIKE"/>
    <property type="match status" value="1"/>
</dbReference>
<keyword evidence="2" id="KW-1185">Reference proteome</keyword>
<organism evidence="1 2">
    <name type="scientific">Ambrosia artemisiifolia</name>
    <name type="common">Common ragweed</name>
    <dbReference type="NCBI Taxonomy" id="4212"/>
    <lineage>
        <taxon>Eukaryota</taxon>
        <taxon>Viridiplantae</taxon>
        <taxon>Streptophyta</taxon>
        <taxon>Embryophyta</taxon>
        <taxon>Tracheophyta</taxon>
        <taxon>Spermatophyta</taxon>
        <taxon>Magnoliopsida</taxon>
        <taxon>eudicotyledons</taxon>
        <taxon>Gunneridae</taxon>
        <taxon>Pentapetalae</taxon>
        <taxon>asterids</taxon>
        <taxon>campanulids</taxon>
        <taxon>Asterales</taxon>
        <taxon>Asteraceae</taxon>
        <taxon>Asteroideae</taxon>
        <taxon>Heliantheae alliance</taxon>
        <taxon>Heliantheae</taxon>
        <taxon>Ambrosia</taxon>
    </lineage>
</organism>
<gene>
    <name evidence="1" type="ORF">M8C21_032416</name>
</gene>